<evidence type="ECO:0000313" key="3">
    <source>
        <dbReference type="Proteomes" id="UP001295684"/>
    </source>
</evidence>
<dbReference type="AlphaFoldDB" id="A0AAD1U1N9"/>
<reference evidence="2" key="1">
    <citation type="submission" date="2023-07" db="EMBL/GenBank/DDBJ databases">
        <authorList>
            <consortium name="AG Swart"/>
            <person name="Singh M."/>
            <person name="Singh A."/>
            <person name="Seah K."/>
            <person name="Emmerich C."/>
        </authorList>
    </citation>
    <scope>NUCLEOTIDE SEQUENCE</scope>
    <source>
        <strain evidence="2">DP1</strain>
    </source>
</reference>
<comment type="caution">
    <text evidence="2">The sequence shown here is derived from an EMBL/GenBank/DDBJ whole genome shotgun (WGS) entry which is preliminary data.</text>
</comment>
<evidence type="ECO:0000256" key="1">
    <source>
        <dbReference type="SAM" id="MobiDB-lite"/>
    </source>
</evidence>
<dbReference type="EMBL" id="CAMPGE010000954">
    <property type="protein sequence ID" value="CAI2359720.1"/>
    <property type="molecule type" value="Genomic_DNA"/>
</dbReference>
<feature type="region of interest" description="Disordered" evidence="1">
    <location>
        <begin position="395"/>
        <end position="417"/>
    </location>
</feature>
<feature type="compositionally biased region" description="Polar residues" evidence="1">
    <location>
        <begin position="348"/>
        <end position="357"/>
    </location>
</feature>
<feature type="region of interest" description="Disordered" evidence="1">
    <location>
        <begin position="226"/>
        <end position="264"/>
    </location>
</feature>
<protein>
    <submittedName>
        <fullName evidence="2">Uncharacterized protein</fullName>
    </submittedName>
</protein>
<name>A0AAD1U1N9_EUPCR</name>
<organism evidence="2 3">
    <name type="scientific">Euplotes crassus</name>
    <dbReference type="NCBI Taxonomy" id="5936"/>
    <lineage>
        <taxon>Eukaryota</taxon>
        <taxon>Sar</taxon>
        <taxon>Alveolata</taxon>
        <taxon>Ciliophora</taxon>
        <taxon>Intramacronucleata</taxon>
        <taxon>Spirotrichea</taxon>
        <taxon>Hypotrichia</taxon>
        <taxon>Euplotida</taxon>
        <taxon>Euplotidae</taxon>
        <taxon>Moneuplotes</taxon>
    </lineage>
</organism>
<keyword evidence="3" id="KW-1185">Reference proteome</keyword>
<accession>A0AAD1U1N9</accession>
<sequence length="417" mass="48338">MKSQLSPQRKVRVTAIESKIEKVCQLFGNFREASELRKAYKKLAVIPKKLAKMNLVCTQPSSDLSKMCKQINPKLFEKDITIEDIHEEKQKSRNFDSIDNENLDSDSKLEKQYSVDLRGFSEVKKKRIAQNEQLVNGRNSSVMNLESAGTSSGLIKFNKDYYNLLMKQNKRGFYPPKASRIQNICVGTKTLKFNEMNREKTLKSLKRSNKKSYYALLKKEFQNGLKRMSRNSNNGRQNTKDLRNNMSVLSNHKKSKQLKSRSESVEKLIRNKTIKLKKNFYKPCASILTINQVHLPYINYETGYSEKNPEFRRTQKAYCQTASDSKLRHHLSVSNTRMRGNESPYKKMTQSNKKQTLSPTKTKYLIDLSISKEMDELQNSNGNVSSLFTLKEMSGSYDKPIKRPKRISLDPKYVKTK</sequence>
<feature type="compositionally biased region" description="Basic and acidic residues" evidence="1">
    <location>
        <begin position="407"/>
        <end position="417"/>
    </location>
</feature>
<dbReference type="Proteomes" id="UP001295684">
    <property type="component" value="Unassembled WGS sequence"/>
</dbReference>
<gene>
    <name evidence="2" type="ORF">ECRASSUSDP1_LOCUS1013</name>
</gene>
<feature type="region of interest" description="Disordered" evidence="1">
    <location>
        <begin position="337"/>
        <end position="357"/>
    </location>
</feature>
<evidence type="ECO:0000313" key="2">
    <source>
        <dbReference type="EMBL" id="CAI2359720.1"/>
    </source>
</evidence>
<proteinExistence type="predicted"/>